<dbReference type="Proteomes" id="UP000595437">
    <property type="component" value="Chromosome 7"/>
</dbReference>
<dbReference type="AlphaFoldDB" id="A0A7T8HGX4"/>
<keyword evidence="2" id="KW-1185">Reference proteome</keyword>
<name>A0A7T8HGX4_CALRO</name>
<gene>
    <name evidence="1" type="ORF">FKW44_010664</name>
</gene>
<sequence length="101" mass="11967">MELVLQKQDAKVDINHILADQGYNGFDLRDTEIIQEYLDVMEPLATCLDRMQAEKWTYMGNLLPDLMILKHKLEIQKNRNLKYARTLVDYLLDQHNRNNGF</sequence>
<dbReference type="OrthoDB" id="10057873at2759"/>
<protein>
    <submittedName>
        <fullName evidence="1">Uncharacterized protein</fullName>
    </submittedName>
</protein>
<reference evidence="2" key="1">
    <citation type="submission" date="2021-01" db="EMBL/GenBank/DDBJ databases">
        <title>Caligus Genome Assembly.</title>
        <authorList>
            <person name="Gallardo-Escarate C."/>
        </authorList>
    </citation>
    <scope>NUCLEOTIDE SEQUENCE [LARGE SCALE GENOMIC DNA]</scope>
</reference>
<evidence type="ECO:0000313" key="1">
    <source>
        <dbReference type="EMBL" id="QQP49858.1"/>
    </source>
</evidence>
<organism evidence="1 2">
    <name type="scientific">Caligus rogercresseyi</name>
    <name type="common">Sea louse</name>
    <dbReference type="NCBI Taxonomy" id="217165"/>
    <lineage>
        <taxon>Eukaryota</taxon>
        <taxon>Metazoa</taxon>
        <taxon>Ecdysozoa</taxon>
        <taxon>Arthropoda</taxon>
        <taxon>Crustacea</taxon>
        <taxon>Multicrustacea</taxon>
        <taxon>Hexanauplia</taxon>
        <taxon>Copepoda</taxon>
        <taxon>Siphonostomatoida</taxon>
        <taxon>Caligidae</taxon>
        <taxon>Caligus</taxon>
    </lineage>
</organism>
<accession>A0A7T8HGX4</accession>
<evidence type="ECO:0000313" key="2">
    <source>
        <dbReference type="Proteomes" id="UP000595437"/>
    </source>
</evidence>
<dbReference type="EMBL" id="CP045896">
    <property type="protein sequence ID" value="QQP49858.1"/>
    <property type="molecule type" value="Genomic_DNA"/>
</dbReference>
<proteinExistence type="predicted"/>